<dbReference type="EMBL" id="FNRJ01000023">
    <property type="protein sequence ID" value="SEB15003.1"/>
    <property type="molecule type" value="Genomic_DNA"/>
</dbReference>
<dbReference type="Gene3D" id="1.10.10.10">
    <property type="entry name" value="Winged helix-like DNA-binding domain superfamily/Winged helix DNA-binding domain"/>
    <property type="match status" value="1"/>
</dbReference>
<dbReference type="InterPro" id="IPR036390">
    <property type="entry name" value="WH_DNA-bd_sf"/>
</dbReference>
<dbReference type="RefSeq" id="WP_254775072.1">
    <property type="nucleotide sequence ID" value="NZ_FNRJ01000023.1"/>
</dbReference>
<dbReference type="PRINTS" id="PR00598">
    <property type="entry name" value="HTHMARR"/>
</dbReference>
<dbReference type="GO" id="GO:0003700">
    <property type="term" value="F:DNA-binding transcription factor activity"/>
    <property type="evidence" value="ECO:0007669"/>
    <property type="project" value="InterPro"/>
</dbReference>
<reference evidence="3" key="1">
    <citation type="submission" date="2016-10" db="EMBL/GenBank/DDBJ databases">
        <authorList>
            <person name="Varghese N."/>
            <person name="Submissions S."/>
        </authorList>
    </citation>
    <scope>NUCLEOTIDE SEQUENCE [LARGE SCALE GENOMIC DNA]</scope>
    <source>
        <strain evidence="3">DSM 11526</strain>
    </source>
</reference>
<dbReference type="InterPro" id="IPR036388">
    <property type="entry name" value="WH-like_DNA-bd_sf"/>
</dbReference>
<dbReference type="SUPFAM" id="SSF46785">
    <property type="entry name" value="Winged helix' DNA-binding domain"/>
    <property type="match status" value="1"/>
</dbReference>
<dbReference type="Proteomes" id="UP000242469">
    <property type="component" value="Unassembled WGS sequence"/>
</dbReference>
<dbReference type="PANTHER" id="PTHR33164">
    <property type="entry name" value="TRANSCRIPTIONAL REGULATOR, MARR FAMILY"/>
    <property type="match status" value="1"/>
</dbReference>
<feature type="domain" description="HTH marR-type" evidence="1">
    <location>
        <begin position="1"/>
        <end position="145"/>
    </location>
</feature>
<dbReference type="PANTHER" id="PTHR33164:SF89">
    <property type="entry name" value="MARR FAMILY REGULATORY PROTEIN"/>
    <property type="match status" value="1"/>
</dbReference>
<evidence type="ECO:0000313" key="3">
    <source>
        <dbReference type="Proteomes" id="UP000242469"/>
    </source>
</evidence>
<dbReference type="GO" id="GO:0003677">
    <property type="term" value="F:DNA binding"/>
    <property type="evidence" value="ECO:0007669"/>
    <property type="project" value="UniProtKB-KW"/>
</dbReference>
<dbReference type="InterPro" id="IPR039422">
    <property type="entry name" value="MarR/SlyA-like"/>
</dbReference>
<dbReference type="GO" id="GO:0006950">
    <property type="term" value="P:response to stress"/>
    <property type="evidence" value="ECO:0007669"/>
    <property type="project" value="TreeGrafter"/>
</dbReference>
<keyword evidence="3" id="KW-1185">Reference proteome</keyword>
<dbReference type="STRING" id="1122198.SAMN02745729_12329"/>
<organism evidence="2 3">
    <name type="scientific">Marinobacterium iners DSM 11526</name>
    <dbReference type="NCBI Taxonomy" id="1122198"/>
    <lineage>
        <taxon>Bacteria</taxon>
        <taxon>Pseudomonadati</taxon>
        <taxon>Pseudomonadota</taxon>
        <taxon>Gammaproteobacteria</taxon>
        <taxon>Oceanospirillales</taxon>
        <taxon>Oceanospirillaceae</taxon>
        <taxon>Marinobacterium</taxon>
    </lineage>
</organism>
<sequence length="151" mass="17117">MADSDNIDFGSLHQLTGYWLRRAQLNAFKSVNDFFAEFEITPGLFGTLEIVDRNPGLTQTAVAMAMGNDRSAMVAIVDKLEKRNLIERRPSARDRRSNALYLTPEGKAFQTRVREQALEHNDSFFSVLTPEEHRTLFNLLKRIAVSGIQSD</sequence>
<dbReference type="InterPro" id="IPR000835">
    <property type="entry name" value="HTH_MarR-typ"/>
</dbReference>
<protein>
    <submittedName>
        <fullName evidence="2">DNA-binding transcriptional regulator, MarR family</fullName>
    </submittedName>
</protein>
<dbReference type="Pfam" id="PF01047">
    <property type="entry name" value="MarR"/>
    <property type="match status" value="1"/>
</dbReference>
<evidence type="ECO:0000313" key="2">
    <source>
        <dbReference type="EMBL" id="SEB15003.1"/>
    </source>
</evidence>
<name>A0A1H4GZN9_9GAMM</name>
<gene>
    <name evidence="2" type="ORF">SAMN02745729_12329</name>
</gene>
<evidence type="ECO:0000259" key="1">
    <source>
        <dbReference type="PROSITE" id="PS50995"/>
    </source>
</evidence>
<accession>A0A1H4GZN9</accession>
<dbReference type="SMART" id="SM00347">
    <property type="entry name" value="HTH_MARR"/>
    <property type="match status" value="1"/>
</dbReference>
<dbReference type="PROSITE" id="PS50995">
    <property type="entry name" value="HTH_MARR_2"/>
    <property type="match status" value="1"/>
</dbReference>
<proteinExistence type="predicted"/>
<dbReference type="AlphaFoldDB" id="A0A1H4GZN9"/>
<keyword evidence="2" id="KW-0238">DNA-binding</keyword>